<organism evidence="7 8">
    <name type="scientific">Dactylosporangium sucinum</name>
    <dbReference type="NCBI Taxonomy" id="1424081"/>
    <lineage>
        <taxon>Bacteria</taxon>
        <taxon>Bacillati</taxon>
        <taxon>Actinomycetota</taxon>
        <taxon>Actinomycetes</taxon>
        <taxon>Micromonosporales</taxon>
        <taxon>Micromonosporaceae</taxon>
        <taxon>Dactylosporangium</taxon>
    </lineage>
</organism>
<evidence type="ECO:0000256" key="6">
    <source>
        <dbReference type="ARBA" id="ARBA00023033"/>
    </source>
</evidence>
<dbReference type="InterPro" id="IPR002397">
    <property type="entry name" value="Cyt_P450_B"/>
</dbReference>
<dbReference type="InterPro" id="IPR036396">
    <property type="entry name" value="Cyt_P450_sf"/>
</dbReference>
<protein>
    <submittedName>
        <fullName evidence="7">Cytochrome P450</fullName>
    </submittedName>
</protein>
<proteinExistence type="inferred from homology"/>
<reference evidence="7" key="2">
    <citation type="submission" date="2020-09" db="EMBL/GenBank/DDBJ databases">
        <authorList>
            <person name="Sun Q."/>
            <person name="Ohkuma M."/>
        </authorList>
    </citation>
    <scope>NUCLEOTIDE SEQUENCE</scope>
    <source>
        <strain evidence="7">JCM 19831</strain>
    </source>
</reference>
<name>A0A917WUQ0_9ACTN</name>
<dbReference type="PRINTS" id="PR00359">
    <property type="entry name" value="BP450"/>
</dbReference>
<dbReference type="GO" id="GO:0016705">
    <property type="term" value="F:oxidoreductase activity, acting on paired donors, with incorporation or reduction of molecular oxygen"/>
    <property type="evidence" value="ECO:0007669"/>
    <property type="project" value="InterPro"/>
</dbReference>
<dbReference type="RefSeq" id="WP_190250878.1">
    <property type="nucleotide sequence ID" value="NZ_BMPI01000015.1"/>
</dbReference>
<dbReference type="FunFam" id="1.10.630.10:FF:000018">
    <property type="entry name" value="Cytochrome P450 monooxygenase"/>
    <property type="match status" value="1"/>
</dbReference>
<sequence>MHRIALPDGSPAWLVTRYEDVRAGLADPRLSLDKRHSGGGWSGFSLPPRLDANLLNMDDPDHARIRRVVAPAFSPRRVLALRPALASLAGSFTFDGPFDVVADYATPLSIAVIGELLGVAGADVERLRGSTTALMAGAPDAAAAIEGFLVELIARRRGAPGDDLLSAMIAAPLSSDELTSLAFLTIFAGYENSINLIANCLLLLLQRPALLAEARADEELLRAAVDETLRFEPPAPVSIRRFATTDLVFGDVTVPKGATVLLGIAAANRDPAVVEDPDEFRLRRPSAPHLALGHGPHHCLGAALAVVTATEAVGSLLARHPGLTLRSSQWRPSFRTRSIESLLVEP</sequence>
<evidence type="ECO:0000256" key="4">
    <source>
        <dbReference type="ARBA" id="ARBA00023002"/>
    </source>
</evidence>
<dbReference type="PANTHER" id="PTHR46696">
    <property type="entry name" value="P450, PUTATIVE (EUROFUNG)-RELATED"/>
    <property type="match status" value="1"/>
</dbReference>
<dbReference type="Proteomes" id="UP000642070">
    <property type="component" value="Unassembled WGS sequence"/>
</dbReference>
<gene>
    <name evidence="7" type="ORF">GCM10007977_034640</name>
</gene>
<dbReference type="GO" id="GO:0017000">
    <property type="term" value="P:antibiotic biosynthetic process"/>
    <property type="evidence" value="ECO:0007669"/>
    <property type="project" value="UniProtKB-ARBA"/>
</dbReference>
<evidence type="ECO:0000256" key="2">
    <source>
        <dbReference type="ARBA" id="ARBA00022617"/>
    </source>
</evidence>
<keyword evidence="8" id="KW-1185">Reference proteome</keyword>
<dbReference type="AlphaFoldDB" id="A0A917WUQ0"/>
<evidence type="ECO:0000256" key="3">
    <source>
        <dbReference type="ARBA" id="ARBA00022723"/>
    </source>
</evidence>
<keyword evidence="5" id="KW-0408">Iron</keyword>
<comment type="similarity">
    <text evidence="1">Belongs to the cytochrome P450 family.</text>
</comment>
<keyword evidence="6" id="KW-0503">Monooxygenase</keyword>
<keyword evidence="2" id="KW-0349">Heme</keyword>
<dbReference type="GO" id="GO:0004497">
    <property type="term" value="F:monooxygenase activity"/>
    <property type="evidence" value="ECO:0007669"/>
    <property type="project" value="UniProtKB-KW"/>
</dbReference>
<comment type="caution">
    <text evidence="7">The sequence shown here is derived from an EMBL/GenBank/DDBJ whole genome shotgun (WGS) entry which is preliminary data.</text>
</comment>
<evidence type="ECO:0000256" key="1">
    <source>
        <dbReference type="ARBA" id="ARBA00010617"/>
    </source>
</evidence>
<dbReference type="Gene3D" id="1.10.630.10">
    <property type="entry name" value="Cytochrome P450"/>
    <property type="match status" value="1"/>
</dbReference>
<accession>A0A917WUQ0</accession>
<dbReference type="Pfam" id="PF00067">
    <property type="entry name" value="p450"/>
    <property type="match status" value="1"/>
</dbReference>
<dbReference type="GO" id="GO:0020037">
    <property type="term" value="F:heme binding"/>
    <property type="evidence" value="ECO:0007669"/>
    <property type="project" value="InterPro"/>
</dbReference>
<dbReference type="InterPro" id="IPR001128">
    <property type="entry name" value="Cyt_P450"/>
</dbReference>
<keyword evidence="4" id="KW-0560">Oxidoreductase</keyword>
<dbReference type="SUPFAM" id="SSF48264">
    <property type="entry name" value="Cytochrome P450"/>
    <property type="match status" value="1"/>
</dbReference>
<evidence type="ECO:0000313" key="7">
    <source>
        <dbReference type="EMBL" id="GGM30405.1"/>
    </source>
</evidence>
<reference evidence="7" key="1">
    <citation type="journal article" date="2014" name="Int. J. Syst. Evol. Microbiol.">
        <title>Complete genome sequence of Corynebacterium casei LMG S-19264T (=DSM 44701T), isolated from a smear-ripened cheese.</title>
        <authorList>
            <consortium name="US DOE Joint Genome Institute (JGI-PGF)"/>
            <person name="Walter F."/>
            <person name="Albersmeier A."/>
            <person name="Kalinowski J."/>
            <person name="Ruckert C."/>
        </authorList>
    </citation>
    <scope>NUCLEOTIDE SEQUENCE</scope>
    <source>
        <strain evidence="7">JCM 19831</strain>
    </source>
</reference>
<evidence type="ECO:0000256" key="5">
    <source>
        <dbReference type="ARBA" id="ARBA00023004"/>
    </source>
</evidence>
<dbReference type="PANTHER" id="PTHR46696:SF1">
    <property type="entry name" value="CYTOCHROME P450 YJIB-RELATED"/>
    <property type="match status" value="1"/>
</dbReference>
<dbReference type="EMBL" id="BMPI01000015">
    <property type="protein sequence ID" value="GGM30405.1"/>
    <property type="molecule type" value="Genomic_DNA"/>
</dbReference>
<dbReference type="GO" id="GO:0005506">
    <property type="term" value="F:iron ion binding"/>
    <property type="evidence" value="ECO:0007669"/>
    <property type="project" value="InterPro"/>
</dbReference>
<keyword evidence="3" id="KW-0479">Metal-binding</keyword>
<evidence type="ECO:0000313" key="8">
    <source>
        <dbReference type="Proteomes" id="UP000642070"/>
    </source>
</evidence>